<accession>A0A395HZM1</accession>
<evidence type="ECO:0000313" key="1">
    <source>
        <dbReference type="EMBL" id="RAL12328.1"/>
    </source>
</evidence>
<name>A0A395HZM1_ASPHC</name>
<dbReference type="AlphaFoldDB" id="A0A395HZM1"/>
<dbReference type="GeneID" id="37201302"/>
<dbReference type="RefSeq" id="XP_025551482.1">
    <property type="nucleotide sequence ID" value="XM_025697013.1"/>
</dbReference>
<sequence>MSRAVLITGATGKQGGAVLDAWVAVSDVGAFAAKALENPEAWNHKVTGLAGDQATFEPIDAAFHEVHAP</sequence>
<reference evidence="1 2" key="1">
    <citation type="submission" date="2018-02" db="EMBL/GenBank/DDBJ databases">
        <title>The genomes of Aspergillus section Nigri reveals drivers in fungal speciation.</title>
        <authorList>
            <consortium name="DOE Joint Genome Institute"/>
            <person name="Vesth T.C."/>
            <person name="Nybo J."/>
            <person name="Theobald S."/>
            <person name="Brandl J."/>
            <person name="Frisvad J.C."/>
            <person name="Nielsen K.F."/>
            <person name="Lyhne E.K."/>
            <person name="Kogle M.E."/>
            <person name="Kuo A."/>
            <person name="Riley R."/>
            <person name="Clum A."/>
            <person name="Nolan M."/>
            <person name="Lipzen A."/>
            <person name="Salamov A."/>
            <person name="Henrissat B."/>
            <person name="Wiebenga A."/>
            <person name="De vries R.P."/>
            <person name="Grigoriev I.V."/>
            <person name="Mortensen U.H."/>
            <person name="Andersen M.R."/>
            <person name="Baker S.E."/>
        </authorList>
    </citation>
    <scope>NUCLEOTIDE SEQUENCE [LARGE SCALE GENOMIC DNA]</scope>
    <source>
        <strain evidence="1 2">CBS 101889</strain>
    </source>
</reference>
<dbReference type="Proteomes" id="UP000248961">
    <property type="component" value="Unassembled WGS sequence"/>
</dbReference>
<dbReference type="SUPFAM" id="SSF51735">
    <property type="entry name" value="NAD(P)-binding Rossmann-fold domains"/>
    <property type="match status" value="1"/>
</dbReference>
<dbReference type="InterPro" id="IPR036291">
    <property type="entry name" value="NAD(P)-bd_dom_sf"/>
</dbReference>
<evidence type="ECO:0008006" key="3">
    <source>
        <dbReference type="Google" id="ProtNLM"/>
    </source>
</evidence>
<proteinExistence type="predicted"/>
<organism evidence="1 2">
    <name type="scientific">Aspergillus homomorphus (strain CBS 101889)</name>
    <dbReference type="NCBI Taxonomy" id="1450537"/>
    <lineage>
        <taxon>Eukaryota</taxon>
        <taxon>Fungi</taxon>
        <taxon>Dikarya</taxon>
        <taxon>Ascomycota</taxon>
        <taxon>Pezizomycotina</taxon>
        <taxon>Eurotiomycetes</taxon>
        <taxon>Eurotiomycetidae</taxon>
        <taxon>Eurotiales</taxon>
        <taxon>Aspergillaceae</taxon>
        <taxon>Aspergillus</taxon>
        <taxon>Aspergillus subgen. Circumdati</taxon>
    </lineage>
</organism>
<dbReference type="EMBL" id="KZ824284">
    <property type="protein sequence ID" value="RAL12328.1"/>
    <property type="molecule type" value="Genomic_DNA"/>
</dbReference>
<dbReference type="Gene3D" id="3.90.25.10">
    <property type="entry name" value="UDP-galactose 4-epimerase, domain 1"/>
    <property type="match status" value="1"/>
</dbReference>
<evidence type="ECO:0000313" key="2">
    <source>
        <dbReference type="Proteomes" id="UP000248961"/>
    </source>
</evidence>
<dbReference type="Gene3D" id="3.40.50.720">
    <property type="entry name" value="NAD(P)-binding Rossmann-like Domain"/>
    <property type="match status" value="1"/>
</dbReference>
<keyword evidence="2" id="KW-1185">Reference proteome</keyword>
<dbReference type="OrthoDB" id="9997102at2759"/>
<protein>
    <recommendedName>
        <fullName evidence="3">NmrA-like domain-containing protein</fullName>
    </recommendedName>
</protein>
<gene>
    <name evidence="1" type="ORF">BO97DRAFT_424849</name>
</gene>
<dbReference type="VEuPathDB" id="FungiDB:BO97DRAFT_424849"/>